<sequence>IKGFKSLESRRTVAPDVDFFVCSVVPLDGCFESYNFSLEHSIGWVEFCLPGFSDGIICNGTESTDHLSLSRLSRLRLEFCWKDLVPFVRFSLPG</sequence>
<keyword evidence="3" id="KW-1185">Reference proteome</keyword>
<evidence type="ECO:0000313" key="2">
    <source>
        <dbReference type="EMBL" id="GBM11879.1"/>
    </source>
</evidence>
<protein>
    <submittedName>
        <fullName evidence="2">Uncharacterized protein</fullName>
    </submittedName>
</protein>
<organism evidence="2 3">
    <name type="scientific">Araneus ventricosus</name>
    <name type="common">Orbweaver spider</name>
    <name type="synonym">Epeira ventricosa</name>
    <dbReference type="NCBI Taxonomy" id="182803"/>
    <lineage>
        <taxon>Eukaryota</taxon>
        <taxon>Metazoa</taxon>
        <taxon>Ecdysozoa</taxon>
        <taxon>Arthropoda</taxon>
        <taxon>Chelicerata</taxon>
        <taxon>Arachnida</taxon>
        <taxon>Araneae</taxon>
        <taxon>Araneomorphae</taxon>
        <taxon>Entelegynae</taxon>
        <taxon>Araneoidea</taxon>
        <taxon>Araneidae</taxon>
        <taxon>Araneus</taxon>
    </lineage>
</organism>
<name>A0A4Y2D6I4_ARAVE</name>
<proteinExistence type="predicted"/>
<evidence type="ECO:0000313" key="1">
    <source>
        <dbReference type="EMBL" id="GBM11850.1"/>
    </source>
</evidence>
<dbReference type="EMBL" id="BGPR01165565">
    <property type="protein sequence ID" value="GBM11879.1"/>
    <property type="molecule type" value="Genomic_DNA"/>
</dbReference>
<gene>
    <name evidence="1" type="ORF">AVEN_143048_1</name>
    <name evidence="2" type="ORF">AVEN_178784_1</name>
</gene>
<accession>A0A4Y2D6I4</accession>
<comment type="caution">
    <text evidence="2">The sequence shown here is derived from an EMBL/GenBank/DDBJ whole genome shotgun (WGS) entry which is preliminary data.</text>
</comment>
<reference evidence="2 3" key="1">
    <citation type="journal article" date="2019" name="Sci. Rep.">
        <title>Orb-weaving spider Araneus ventricosus genome elucidates the spidroin gene catalogue.</title>
        <authorList>
            <person name="Kono N."/>
            <person name="Nakamura H."/>
            <person name="Ohtoshi R."/>
            <person name="Moran D.A.P."/>
            <person name="Shinohara A."/>
            <person name="Yoshida Y."/>
            <person name="Fujiwara M."/>
            <person name="Mori M."/>
            <person name="Tomita M."/>
            <person name="Arakawa K."/>
        </authorList>
    </citation>
    <scope>NUCLEOTIDE SEQUENCE [LARGE SCALE GENOMIC DNA]</scope>
</reference>
<dbReference type="AlphaFoldDB" id="A0A4Y2D6I4"/>
<dbReference type="EMBL" id="BGPR01165562">
    <property type="protein sequence ID" value="GBM11850.1"/>
    <property type="molecule type" value="Genomic_DNA"/>
</dbReference>
<dbReference type="Proteomes" id="UP000499080">
    <property type="component" value="Unassembled WGS sequence"/>
</dbReference>
<feature type="non-terminal residue" evidence="2">
    <location>
        <position position="1"/>
    </location>
</feature>
<evidence type="ECO:0000313" key="3">
    <source>
        <dbReference type="Proteomes" id="UP000499080"/>
    </source>
</evidence>